<dbReference type="PANTHER" id="PTHR43205:SF7">
    <property type="entry name" value="PROSTAGLANDIN REDUCTASE 1"/>
    <property type="match status" value="1"/>
</dbReference>
<keyword evidence="1 3" id="KW-0560">Oxidoreductase</keyword>
<dbReference type="InterPro" id="IPR011032">
    <property type="entry name" value="GroES-like_sf"/>
</dbReference>
<feature type="domain" description="Enoyl reductase (ER)" evidence="2">
    <location>
        <begin position="19"/>
        <end position="337"/>
    </location>
</feature>
<dbReference type="SUPFAM" id="SSF50129">
    <property type="entry name" value="GroES-like"/>
    <property type="match status" value="2"/>
</dbReference>
<dbReference type="Gene3D" id="3.90.180.10">
    <property type="entry name" value="Medium-chain alcohol dehydrogenases, catalytic domain"/>
    <property type="match status" value="1"/>
</dbReference>
<dbReference type="GO" id="GO:0016491">
    <property type="term" value="F:oxidoreductase activity"/>
    <property type="evidence" value="ECO:0007669"/>
    <property type="project" value="UniProtKB-KW"/>
</dbReference>
<dbReference type="EMBL" id="JBHRSK010000015">
    <property type="protein sequence ID" value="MFC2969789.1"/>
    <property type="molecule type" value="Genomic_DNA"/>
</dbReference>
<accession>A0ABV7AKT5</accession>
<dbReference type="SUPFAM" id="SSF51735">
    <property type="entry name" value="NAD(P)-binding Rossmann-fold domains"/>
    <property type="match status" value="1"/>
</dbReference>
<dbReference type="InterPro" id="IPR045010">
    <property type="entry name" value="MDR_fam"/>
</dbReference>
<dbReference type="CDD" id="cd05288">
    <property type="entry name" value="PGDH"/>
    <property type="match status" value="1"/>
</dbReference>
<dbReference type="SMART" id="SM00829">
    <property type="entry name" value="PKS_ER"/>
    <property type="match status" value="1"/>
</dbReference>
<evidence type="ECO:0000259" key="2">
    <source>
        <dbReference type="SMART" id="SM00829"/>
    </source>
</evidence>
<dbReference type="EC" id="1.-.-.-" evidence="3"/>
<dbReference type="Gene3D" id="3.40.50.720">
    <property type="entry name" value="NAD(P)-binding Rossmann-like Domain"/>
    <property type="match status" value="1"/>
</dbReference>
<dbReference type="Pfam" id="PF16884">
    <property type="entry name" value="ADH_N_2"/>
    <property type="match status" value="1"/>
</dbReference>
<protein>
    <submittedName>
        <fullName evidence="3">NADP-dependent oxidoreductase</fullName>
        <ecNumber evidence="3">1.-.-.-</ecNumber>
    </submittedName>
</protein>
<evidence type="ECO:0000313" key="4">
    <source>
        <dbReference type="Proteomes" id="UP001595443"/>
    </source>
</evidence>
<evidence type="ECO:0000313" key="3">
    <source>
        <dbReference type="EMBL" id="MFC2969789.1"/>
    </source>
</evidence>
<dbReference type="InterPro" id="IPR036291">
    <property type="entry name" value="NAD(P)-bd_dom_sf"/>
</dbReference>
<sequence length="344" mass="36283">MTETMKRIVLASRPPGKPGPENFRLEEEPLPQPGPGEFLARVIWLSLDPYMRGRMSAAKSYAKPVEIGETMTAGCVAEVIASNHDGYAPGDLVVAPLGWATHGISDGTLVQKIDPKAGAPLSAYLGVLGMPGLTAWVGLNDILEAKPGETIVVSAATGAVGSLVGQLARLKGMTVIGVAGGADKCRYAVEELGFDACLDHRAAADAKELGKQIAAAAPDGVECYFENVGGKTLEAVLPNMKTFGRIALCGMIAWYSGAENPAPAPVVWGAILRQRLRVEGFIIFDRYDRQPAFVAEVAPRVADGTIHYRETVAEGLENAPAAFMKMLEGGNFGKQLVRIGADPA</sequence>
<comment type="caution">
    <text evidence="3">The sequence shown here is derived from an EMBL/GenBank/DDBJ whole genome shotgun (WGS) entry which is preliminary data.</text>
</comment>
<proteinExistence type="predicted"/>
<dbReference type="InterPro" id="IPR020843">
    <property type="entry name" value="ER"/>
</dbReference>
<organism evidence="3 4">
    <name type="scientific">Acidimangrovimonas pyrenivorans</name>
    <dbReference type="NCBI Taxonomy" id="2030798"/>
    <lineage>
        <taxon>Bacteria</taxon>
        <taxon>Pseudomonadati</taxon>
        <taxon>Pseudomonadota</taxon>
        <taxon>Alphaproteobacteria</taxon>
        <taxon>Rhodobacterales</taxon>
        <taxon>Paracoccaceae</taxon>
        <taxon>Acidimangrovimonas</taxon>
    </lineage>
</organism>
<reference evidence="4" key="1">
    <citation type="journal article" date="2019" name="Int. J. Syst. Evol. Microbiol.">
        <title>The Global Catalogue of Microorganisms (GCM) 10K type strain sequencing project: providing services to taxonomists for standard genome sequencing and annotation.</title>
        <authorList>
            <consortium name="The Broad Institute Genomics Platform"/>
            <consortium name="The Broad Institute Genome Sequencing Center for Infectious Disease"/>
            <person name="Wu L."/>
            <person name="Ma J."/>
        </authorList>
    </citation>
    <scope>NUCLEOTIDE SEQUENCE [LARGE SCALE GENOMIC DNA]</scope>
    <source>
        <strain evidence="4">KCTC 62192</strain>
    </source>
</reference>
<dbReference type="Pfam" id="PF00107">
    <property type="entry name" value="ADH_zinc_N"/>
    <property type="match status" value="1"/>
</dbReference>
<keyword evidence="4" id="KW-1185">Reference proteome</keyword>
<gene>
    <name evidence="3" type="ORF">ACFOES_16950</name>
</gene>
<dbReference type="PANTHER" id="PTHR43205">
    <property type="entry name" value="PROSTAGLANDIN REDUCTASE"/>
    <property type="match status" value="1"/>
</dbReference>
<dbReference type="InterPro" id="IPR041694">
    <property type="entry name" value="ADH_N_2"/>
</dbReference>
<dbReference type="Proteomes" id="UP001595443">
    <property type="component" value="Unassembled WGS sequence"/>
</dbReference>
<name>A0ABV7AKT5_9RHOB</name>
<dbReference type="InterPro" id="IPR013149">
    <property type="entry name" value="ADH-like_C"/>
</dbReference>
<evidence type="ECO:0000256" key="1">
    <source>
        <dbReference type="ARBA" id="ARBA00023002"/>
    </source>
</evidence>
<dbReference type="RefSeq" id="WP_377834551.1">
    <property type="nucleotide sequence ID" value="NZ_JBHRSK010000015.1"/>
</dbReference>